<gene>
    <name evidence="1" type="ORF">llap_383</name>
</gene>
<evidence type="ECO:0000313" key="1">
    <source>
        <dbReference type="EMBL" id="PKU49344.1"/>
    </source>
</evidence>
<dbReference type="Proteomes" id="UP000233556">
    <property type="component" value="Unassembled WGS sequence"/>
</dbReference>
<evidence type="ECO:0000313" key="2">
    <source>
        <dbReference type="Proteomes" id="UP000233556"/>
    </source>
</evidence>
<dbReference type="EMBL" id="KZ505639">
    <property type="protein sequence ID" value="PKU49344.1"/>
    <property type="molecule type" value="Genomic_DNA"/>
</dbReference>
<name>A0A2I0UTF6_LIMLA</name>
<reference evidence="2" key="2">
    <citation type="submission" date="2017-12" db="EMBL/GenBank/DDBJ databases">
        <title>Genome sequence of the Bar-tailed Godwit (Limosa lapponica baueri).</title>
        <authorList>
            <person name="Lima N.C.B."/>
            <person name="Parody-Merino A.M."/>
            <person name="Battley P.F."/>
            <person name="Fidler A.E."/>
            <person name="Prosdocimi F."/>
        </authorList>
    </citation>
    <scope>NUCLEOTIDE SEQUENCE [LARGE SCALE GENOMIC DNA]</scope>
</reference>
<reference evidence="2" key="1">
    <citation type="submission" date="2017-11" db="EMBL/GenBank/DDBJ databases">
        <authorList>
            <person name="Lima N.C."/>
            <person name="Parody-Merino A.M."/>
            <person name="Battley P.F."/>
            <person name="Fidler A.E."/>
            <person name="Prosdocimi F."/>
        </authorList>
    </citation>
    <scope>NUCLEOTIDE SEQUENCE [LARGE SCALE GENOMIC DNA]</scope>
</reference>
<organism evidence="1 2">
    <name type="scientific">Limosa lapponica baueri</name>
    <dbReference type="NCBI Taxonomy" id="1758121"/>
    <lineage>
        <taxon>Eukaryota</taxon>
        <taxon>Metazoa</taxon>
        <taxon>Chordata</taxon>
        <taxon>Craniata</taxon>
        <taxon>Vertebrata</taxon>
        <taxon>Euteleostomi</taxon>
        <taxon>Archelosauria</taxon>
        <taxon>Archosauria</taxon>
        <taxon>Dinosauria</taxon>
        <taxon>Saurischia</taxon>
        <taxon>Theropoda</taxon>
        <taxon>Coelurosauria</taxon>
        <taxon>Aves</taxon>
        <taxon>Neognathae</taxon>
        <taxon>Neoaves</taxon>
        <taxon>Charadriiformes</taxon>
        <taxon>Scolopacidae</taxon>
        <taxon>Limosa</taxon>
    </lineage>
</organism>
<protein>
    <submittedName>
        <fullName evidence="1">Uncharacterized protein</fullName>
    </submittedName>
</protein>
<accession>A0A2I0UTF6</accession>
<sequence>MLDLWIVHSEDYQAVFTGGIGSQRKLHTLNFCYFTVVNVCSFSVPTTRVIEEPMSGGVLLDLTLANKNELAEDVKAGDNLGCDNPEMMDFRMLRRQQA</sequence>
<proteinExistence type="predicted"/>
<keyword evidence="2" id="KW-1185">Reference proteome</keyword>
<dbReference type="AlphaFoldDB" id="A0A2I0UTF6"/>